<organism evidence="2 3">
    <name type="scientific">Mycena alexandri</name>
    <dbReference type="NCBI Taxonomy" id="1745969"/>
    <lineage>
        <taxon>Eukaryota</taxon>
        <taxon>Fungi</taxon>
        <taxon>Dikarya</taxon>
        <taxon>Basidiomycota</taxon>
        <taxon>Agaricomycotina</taxon>
        <taxon>Agaricomycetes</taxon>
        <taxon>Agaricomycetidae</taxon>
        <taxon>Agaricales</taxon>
        <taxon>Marasmiineae</taxon>
        <taxon>Mycenaceae</taxon>
        <taxon>Mycena</taxon>
    </lineage>
</organism>
<evidence type="ECO:0000313" key="3">
    <source>
        <dbReference type="Proteomes" id="UP001218188"/>
    </source>
</evidence>
<dbReference type="EMBL" id="JARJCM010000017">
    <property type="protein sequence ID" value="KAJ7041417.1"/>
    <property type="molecule type" value="Genomic_DNA"/>
</dbReference>
<dbReference type="AlphaFoldDB" id="A0AAD6T9C6"/>
<sequence length="176" mass="19187">MSAHAVKPPGLVWSSASHLWTLQSRQARYLLEDSRPRQGSKTSSRPQDLLKAPRPPQGSKASSKFQDLLQQAIRKSDLVKIRNKAGGAFKYILIYETIDPLQRDVDNIVDAASTAAAEASIPEDDEAGEDNILLLDQLAATLEWLHCGAIRNSPGIQLKSAGDQPPPTCVYLITST</sequence>
<dbReference type="Proteomes" id="UP001218188">
    <property type="component" value="Unassembled WGS sequence"/>
</dbReference>
<comment type="caution">
    <text evidence="2">The sequence shown here is derived from an EMBL/GenBank/DDBJ whole genome shotgun (WGS) entry which is preliminary data.</text>
</comment>
<accession>A0AAD6T9C6</accession>
<proteinExistence type="predicted"/>
<feature type="compositionally biased region" description="Polar residues" evidence="1">
    <location>
        <begin position="37"/>
        <end position="46"/>
    </location>
</feature>
<evidence type="ECO:0000256" key="1">
    <source>
        <dbReference type="SAM" id="MobiDB-lite"/>
    </source>
</evidence>
<feature type="region of interest" description="Disordered" evidence="1">
    <location>
        <begin position="31"/>
        <end position="63"/>
    </location>
</feature>
<evidence type="ECO:0000313" key="2">
    <source>
        <dbReference type="EMBL" id="KAJ7041417.1"/>
    </source>
</evidence>
<keyword evidence="3" id="KW-1185">Reference proteome</keyword>
<name>A0AAD6T9C6_9AGAR</name>
<protein>
    <submittedName>
        <fullName evidence="2">Uncharacterized protein</fullName>
    </submittedName>
</protein>
<gene>
    <name evidence="2" type="ORF">C8F04DRAFT_1391204</name>
</gene>
<reference evidence="2" key="1">
    <citation type="submission" date="2023-03" db="EMBL/GenBank/DDBJ databases">
        <title>Massive genome expansion in bonnet fungi (Mycena s.s.) driven by repeated elements and novel gene families across ecological guilds.</title>
        <authorList>
            <consortium name="Lawrence Berkeley National Laboratory"/>
            <person name="Harder C.B."/>
            <person name="Miyauchi S."/>
            <person name="Viragh M."/>
            <person name="Kuo A."/>
            <person name="Thoen E."/>
            <person name="Andreopoulos B."/>
            <person name="Lu D."/>
            <person name="Skrede I."/>
            <person name="Drula E."/>
            <person name="Henrissat B."/>
            <person name="Morin E."/>
            <person name="Kohler A."/>
            <person name="Barry K."/>
            <person name="LaButti K."/>
            <person name="Morin E."/>
            <person name="Salamov A."/>
            <person name="Lipzen A."/>
            <person name="Mereny Z."/>
            <person name="Hegedus B."/>
            <person name="Baldrian P."/>
            <person name="Stursova M."/>
            <person name="Weitz H."/>
            <person name="Taylor A."/>
            <person name="Grigoriev I.V."/>
            <person name="Nagy L.G."/>
            <person name="Martin F."/>
            <person name="Kauserud H."/>
        </authorList>
    </citation>
    <scope>NUCLEOTIDE SEQUENCE</scope>
    <source>
        <strain evidence="2">CBHHK200</strain>
    </source>
</reference>